<comment type="caution">
    <text evidence="1">The sequence shown here is derived from an EMBL/GenBank/DDBJ whole genome shotgun (WGS) entry which is preliminary data.</text>
</comment>
<dbReference type="AlphaFoldDB" id="A0A8K1G8I3"/>
<evidence type="ECO:0000313" key="2">
    <source>
        <dbReference type="Proteomes" id="UP000796761"/>
    </source>
</evidence>
<keyword evidence="2" id="KW-1185">Reference proteome</keyword>
<protein>
    <submittedName>
        <fullName evidence="1">Uncharacterized protein</fullName>
    </submittedName>
</protein>
<proteinExistence type="predicted"/>
<name>A0A8K1G8I3_9PASS</name>
<accession>A0A8K1G8I3</accession>
<dbReference type="Proteomes" id="UP000796761">
    <property type="component" value="Unassembled WGS sequence"/>
</dbReference>
<dbReference type="EMBL" id="SWJQ01000472">
    <property type="protein sequence ID" value="TRZ13920.1"/>
    <property type="molecule type" value="Genomic_DNA"/>
</dbReference>
<sequence>MVSDGVLPNQQNISELEVQAILNSLTKESSNRVEAATSINQMLELGGRVIHIIGEYMLASLNASSVVEEMKIWNFEAFFYVCICEHIQKIWTRIPESDLKKIRSKAANDVNPH</sequence>
<reference evidence="1" key="1">
    <citation type="submission" date="2019-04" db="EMBL/GenBank/DDBJ databases">
        <title>Genome assembly of Zosterops borbonicus 15179.</title>
        <authorList>
            <person name="Leroy T."/>
            <person name="Anselmetti Y."/>
            <person name="Tilak M.-K."/>
            <person name="Nabholz B."/>
        </authorList>
    </citation>
    <scope>NUCLEOTIDE SEQUENCE</scope>
    <source>
        <strain evidence="1">HGM_15179</strain>
        <tissue evidence="1">Muscle</tissue>
    </source>
</reference>
<gene>
    <name evidence="1" type="ORF">HGM15179_013191</name>
</gene>
<evidence type="ECO:0000313" key="1">
    <source>
        <dbReference type="EMBL" id="TRZ13920.1"/>
    </source>
</evidence>
<organism evidence="1 2">
    <name type="scientific">Zosterops borbonicus</name>
    <dbReference type="NCBI Taxonomy" id="364589"/>
    <lineage>
        <taxon>Eukaryota</taxon>
        <taxon>Metazoa</taxon>
        <taxon>Chordata</taxon>
        <taxon>Craniata</taxon>
        <taxon>Vertebrata</taxon>
        <taxon>Euteleostomi</taxon>
        <taxon>Archelosauria</taxon>
        <taxon>Archosauria</taxon>
        <taxon>Dinosauria</taxon>
        <taxon>Saurischia</taxon>
        <taxon>Theropoda</taxon>
        <taxon>Coelurosauria</taxon>
        <taxon>Aves</taxon>
        <taxon>Neognathae</taxon>
        <taxon>Neoaves</taxon>
        <taxon>Telluraves</taxon>
        <taxon>Australaves</taxon>
        <taxon>Passeriformes</taxon>
        <taxon>Sylvioidea</taxon>
        <taxon>Zosteropidae</taxon>
        <taxon>Zosterops</taxon>
    </lineage>
</organism>